<sequence length="352" mass="37130">MRCRVEVHNRGVADVPMTRNSVLADVRLPATRRRPTLADPRRADSPRCVGLIMHSLASRPGRIVSMAQDIAAQLHARLLVEFTSLADPGHLQAVRLIERGADLVVVAGGDGTIRQVLPELLGSPIPLGIIPVGSGNVLAAALGLAPGSLADQVGAAIAGRLLDIDVGEVVCTEDTGRTTGPALFCCMAGIGRDAETVRATSRTLKKLLGPAAYGVVGLGQVLRRPRPMSWRVDTDHWQTGRHWTVLATNTPLVPGAHIVPGGVLLAEQARMDDGLLDVVAVAPQRPDEWAGIAVKGLFGSPARVPGLDYAQGPTIQVHSPEPVAVQADGDIVSARCVDFRARIAGRIRLRVA</sequence>
<comment type="similarity">
    <text evidence="2">Belongs to the diacylglycerol/lipid kinase family.</text>
</comment>
<dbReference type="Proteomes" id="UP000198815">
    <property type="component" value="Unassembled WGS sequence"/>
</dbReference>
<dbReference type="InterPro" id="IPR001206">
    <property type="entry name" value="Diacylglycerol_kinase_cat_dom"/>
</dbReference>
<dbReference type="GO" id="GO:0005524">
    <property type="term" value="F:ATP binding"/>
    <property type="evidence" value="ECO:0007669"/>
    <property type="project" value="UniProtKB-KW"/>
</dbReference>
<evidence type="ECO:0000256" key="4">
    <source>
        <dbReference type="ARBA" id="ARBA00022741"/>
    </source>
</evidence>
<evidence type="ECO:0000256" key="1">
    <source>
        <dbReference type="ARBA" id="ARBA00001946"/>
    </source>
</evidence>
<keyword evidence="8" id="KW-1208">Phospholipid metabolism</keyword>
<keyword evidence="7" id="KW-0444">Lipid biosynthesis</keyword>
<evidence type="ECO:0000256" key="3">
    <source>
        <dbReference type="ARBA" id="ARBA00022679"/>
    </source>
</evidence>
<keyword evidence="7" id="KW-0594">Phospholipid biosynthesis</keyword>
<organism evidence="10 11">
    <name type="scientific">Propionibacterium cyclohexanicum</name>
    <dbReference type="NCBI Taxonomy" id="64702"/>
    <lineage>
        <taxon>Bacteria</taxon>
        <taxon>Bacillati</taxon>
        <taxon>Actinomycetota</taxon>
        <taxon>Actinomycetes</taxon>
        <taxon>Propionibacteriales</taxon>
        <taxon>Propionibacteriaceae</taxon>
        <taxon>Propionibacterium</taxon>
    </lineage>
</organism>
<evidence type="ECO:0000313" key="11">
    <source>
        <dbReference type="Proteomes" id="UP000198815"/>
    </source>
</evidence>
<evidence type="ECO:0000256" key="6">
    <source>
        <dbReference type="ARBA" id="ARBA00022840"/>
    </source>
</evidence>
<dbReference type="PROSITE" id="PS50146">
    <property type="entry name" value="DAGK"/>
    <property type="match status" value="1"/>
</dbReference>
<dbReference type="GO" id="GO:0016301">
    <property type="term" value="F:kinase activity"/>
    <property type="evidence" value="ECO:0007669"/>
    <property type="project" value="UniProtKB-KW"/>
</dbReference>
<dbReference type="InterPro" id="IPR050187">
    <property type="entry name" value="Lipid_Phosphate_FormReg"/>
</dbReference>
<evidence type="ECO:0000256" key="8">
    <source>
        <dbReference type="ARBA" id="ARBA00023264"/>
    </source>
</evidence>
<feature type="domain" description="DAGKc" evidence="9">
    <location>
        <begin position="92"/>
        <end position="173"/>
    </location>
</feature>
<comment type="cofactor">
    <cofactor evidence="1">
        <name>Mg(2+)</name>
        <dbReference type="ChEBI" id="CHEBI:18420"/>
    </cofactor>
</comment>
<dbReference type="GO" id="GO:0008654">
    <property type="term" value="P:phospholipid biosynthetic process"/>
    <property type="evidence" value="ECO:0007669"/>
    <property type="project" value="UniProtKB-KW"/>
</dbReference>
<dbReference type="EMBL" id="FOGZ01000007">
    <property type="protein sequence ID" value="SER71205.1"/>
    <property type="molecule type" value="Genomic_DNA"/>
</dbReference>
<evidence type="ECO:0000256" key="7">
    <source>
        <dbReference type="ARBA" id="ARBA00023209"/>
    </source>
</evidence>
<dbReference type="Pfam" id="PF19279">
    <property type="entry name" value="YegS_C"/>
    <property type="match status" value="1"/>
</dbReference>
<keyword evidence="7" id="KW-0443">Lipid metabolism</keyword>
<dbReference type="InterPro" id="IPR016064">
    <property type="entry name" value="NAD/diacylglycerol_kinase_sf"/>
</dbReference>
<keyword evidence="3" id="KW-0808">Transferase</keyword>
<reference evidence="10 11" key="1">
    <citation type="submission" date="2016-10" db="EMBL/GenBank/DDBJ databases">
        <authorList>
            <person name="de Groot N.N."/>
        </authorList>
    </citation>
    <scope>NUCLEOTIDE SEQUENCE [LARGE SCALE GENOMIC DNA]</scope>
    <source>
        <strain evidence="10 11">DSM 16859</strain>
    </source>
</reference>
<protein>
    <submittedName>
        <fullName evidence="10">Diacylglycerol kinase family enzyme</fullName>
    </submittedName>
</protein>
<keyword evidence="5 10" id="KW-0418">Kinase</keyword>
<dbReference type="Pfam" id="PF00781">
    <property type="entry name" value="DAGK_cat"/>
    <property type="match status" value="1"/>
</dbReference>
<dbReference type="Gene3D" id="2.60.200.40">
    <property type="match status" value="1"/>
</dbReference>
<proteinExistence type="inferred from homology"/>
<dbReference type="AlphaFoldDB" id="A0A1H9RF76"/>
<dbReference type="SUPFAM" id="SSF111331">
    <property type="entry name" value="NAD kinase/diacylglycerol kinase-like"/>
    <property type="match status" value="1"/>
</dbReference>
<dbReference type="InterPro" id="IPR017438">
    <property type="entry name" value="ATP-NAD_kinase_N"/>
</dbReference>
<evidence type="ECO:0000256" key="5">
    <source>
        <dbReference type="ARBA" id="ARBA00022777"/>
    </source>
</evidence>
<gene>
    <name evidence="10" type="ORF">SAMN05443377_10713</name>
</gene>
<dbReference type="PANTHER" id="PTHR12358:SF54">
    <property type="entry name" value="SPHINGOSINE KINASE RELATED PROTEIN"/>
    <property type="match status" value="1"/>
</dbReference>
<dbReference type="SMART" id="SM00046">
    <property type="entry name" value="DAGKc"/>
    <property type="match status" value="1"/>
</dbReference>
<name>A0A1H9RF76_9ACTN</name>
<dbReference type="InterPro" id="IPR045540">
    <property type="entry name" value="YegS/DAGK_C"/>
</dbReference>
<evidence type="ECO:0000259" key="9">
    <source>
        <dbReference type="PROSITE" id="PS50146"/>
    </source>
</evidence>
<dbReference type="PANTHER" id="PTHR12358">
    <property type="entry name" value="SPHINGOSINE KINASE"/>
    <property type="match status" value="1"/>
</dbReference>
<keyword evidence="6" id="KW-0067">ATP-binding</keyword>
<dbReference type="STRING" id="64702.SAMN05443377_10713"/>
<keyword evidence="11" id="KW-1185">Reference proteome</keyword>
<dbReference type="OrthoDB" id="3171056at2"/>
<evidence type="ECO:0000313" key="10">
    <source>
        <dbReference type="EMBL" id="SER71205.1"/>
    </source>
</evidence>
<keyword evidence="4" id="KW-0547">Nucleotide-binding</keyword>
<evidence type="ECO:0000256" key="2">
    <source>
        <dbReference type="ARBA" id="ARBA00005983"/>
    </source>
</evidence>
<accession>A0A1H9RF76</accession>
<dbReference type="Gene3D" id="3.40.50.10330">
    <property type="entry name" value="Probable inorganic polyphosphate/atp-NAD kinase, domain 1"/>
    <property type="match status" value="1"/>
</dbReference>